<dbReference type="EMBL" id="JAUCMV010000001">
    <property type="protein sequence ID" value="KAK0429071.1"/>
    <property type="molecule type" value="Genomic_DNA"/>
</dbReference>
<evidence type="ECO:0000256" key="2">
    <source>
        <dbReference type="ARBA" id="ARBA00022692"/>
    </source>
</evidence>
<dbReference type="PANTHER" id="PTHR46561">
    <property type="entry name" value="SERPENTINE RECEPTOR, CLASS AB (CLASS A-LIKE)-RELATED"/>
    <property type="match status" value="1"/>
</dbReference>
<feature type="transmembrane region" description="Helical" evidence="5">
    <location>
        <begin position="151"/>
        <end position="170"/>
    </location>
</feature>
<dbReference type="PANTHER" id="PTHR46561:SF11">
    <property type="entry name" value="SERPENTINE RECEPTOR CLASS ALPHA_BETA-14"/>
    <property type="match status" value="1"/>
</dbReference>
<keyword evidence="7" id="KW-1185">Reference proteome</keyword>
<evidence type="ECO:0000256" key="3">
    <source>
        <dbReference type="ARBA" id="ARBA00022989"/>
    </source>
</evidence>
<dbReference type="AlphaFoldDB" id="A0AA39ISS3"/>
<comment type="caution">
    <text evidence="6">The sequence shown here is derived from an EMBL/GenBank/DDBJ whole genome shotgun (WGS) entry which is preliminary data.</text>
</comment>
<evidence type="ECO:0000256" key="1">
    <source>
        <dbReference type="ARBA" id="ARBA00004141"/>
    </source>
</evidence>
<organism evidence="6 7">
    <name type="scientific">Steinernema hermaphroditum</name>
    <dbReference type="NCBI Taxonomy" id="289476"/>
    <lineage>
        <taxon>Eukaryota</taxon>
        <taxon>Metazoa</taxon>
        <taxon>Ecdysozoa</taxon>
        <taxon>Nematoda</taxon>
        <taxon>Chromadorea</taxon>
        <taxon>Rhabditida</taxon>
        <taxon>Tylenchina</taxon>
        <taxon>Panagrolaimomorpha</taxon>
        <taxon>Strongyloidoidea</taxon>
        <taxon>Steinernematidae</taxon>
        <taxon>Steinernema</taxon>
    </lineage>
</organism>
<dbReference type="InterPro" id="IPR053286">
    <property type="entry name" value="Nematode_rcpt-like_srab"/>
</dbReference>
<evidence type="ECO:0000313" key="6">
    <source>
        <dbReference type="EMBL" id="KAK0429071.1"/>
    </source>
</evidence>
<evidence type="ECO:0000313" key="7">
    <source>
        <dbReference type="Proteomes" id="UP001175271"/>
    </source>
</evidence>
<evidence type="ECO:0000256" key="5">
    <source>
        <dbReference type="SAM" id="Phobius"/>
    </source>
</evidence>
<dbReference type="Proteomes" id="UP001175271">
    <property type="component" value="Unassembled WGS sequence"/>
</dbReference>
<protein>
    <submittedName>
        <fullName evidence="6">Uncharacterized protein</fullName>
    </submittedName>
</protein>
<keyword evidence="3 5" id="KW-1133">Transmembrane helix</keyword>
<feature type="transmembrane region" description="Helical" evidence="5">
    <location>
        <begin position="281"/>
        <end position="298"/>
    </location>
</feature>
<feature type="transmembrane region" description="Helical" evidence="5">
    <location>
        <begin position="245"/>
        <end position="269"/>
    </location>
</feature>
<feature type="transmembrane region" description="Helical" evidence="5">
    <location>
        <begin position="116"/>
        <end position="139"/>
    </location>
</feature>
<comment type="subcellular location">
    <subcellularLocation>
        <location evidence="1">Membrane</location>
        <topology evidence="1">Multi-pass membrane protein</topology>
    </subcellularLocation>
</comment>
<name>A0AA39ISS3_9BILA</name>
<keyword evidence="4 5" id="KW-0472">Membrane</keyword>
<feature type="transmembrane region" description="Helical" evidence="5">
    <location>
        <begin position="198"/>
        <end position="218"/>
    </location>
</feature>
<gene>
    <name evidence="6" type="ORF">QR680_011171</name>
</gene>
<keyword evidence="2 5" id="KW-0812">Transmembrane</keyword>
<dbReference type="InterPro" id="IPR019408">
    <property type="entry name" value="7TM_GPCR_serpentine_rcpt_Srab"/>
</dbReference>
<sequence>MSTMERDAAQRLALQLSQDAFFIGILLLRNVLSAMAVCGMGAVLRWEKITRKYHPNVRLMLRAHFAFALGYSLGTFVSEGSDSARLLISCKNSATDKCDITLYSGLGIFIMKTPNVFFLNALGINFTFIALERLFTNIWPKFYEKKCKSNVVGWALLLLTLLLSAGKIVWHSFNYNFYKVFPVTAIHAVHKDTLEQSLAIFGIVEVFNLTIVGILYYANHATRKNLTSTLSYKYQAHKNLKPLKFLVTIAIFHSIAIIVATGVFMSSVRFIKVAYNRYEPAMNWFIIYPFTLPFIFLIKQWMDSRATTKVTGVKEGTQDDHFIMLNNLFETPQPQTMQKYHPSGK</sequence>
<reference evidence="6" key="1">
    <citation type="submission" date="2023-06" db="EMBL/GenBank/DDBJ databases">
        <title>Genomic analysis of the entomopathogenic nematode Steinernema hermaphroditum.</title>
        <authorList>
            <person name="Schwarz E.M."/>
            <person name="Heppert J.K."/>
            <person name="Baniya A."/>
            <person name="Schwartz H.T."/>
            <person name="Tan C.-H."/>
            <person name="Antoshechkin I."/>
            <person name="Sternberg P.W."/>
            <person name="Goodrich-Blair H."/>
            <person name="Dillman A.R."/>
        </authorList>
    </citation>
    <scope>NUCLEOTIDE SEQUENCE</scope>
    <source>
        <strain evidence="6">PS9179</strain>
        <tissue evidence="6">Whole animal</tissue>
    </source>
</reference>
<feature type="transmembrane region" description="Helical" evidence="5">
    <location>
        <begin position="20"/>
        <end position="47"/>
    </location>
</feature>
<evidence type="ECO:0000256" key="4">
    <source>
        <dbReference type="ARBA" id="ARBA00023136"/>
    </source>
</evidence>
<proteinExistence type="predicted"/>
<dbReference type="GO" id="GO:0016020">
    <property type="term" value="C:membrane"/>
    <property type="evidence" value="ECO:0007669"/>
    <property type="project" value="UniProtKB-SubCell"/>
</dbReference>
<dbReference type="Pfam" id="PF10292">
    <property type="entry name" value="7TM_GPCR_Srab"/>
    <property type="match status" value="1"/>
</dbReference>
<accession>A0AA39ISS3</accession>